<dbReference type="EMBL" id="CP078076">
    <property type="protein sequence ID" value="UPL09770.1"/>
    <property type="molecule type" value="Genomic_DNA"/>
</dbReference>
<dbReference type="InterPro" id="IPR029056">
    <property type="entry name" value="Ribokinase-like"/>
</dbReference>
<sequence length="310" mass="32574">MTMDADDLRTALAAVPPPSLVGVGDNVLDCYLHEDLAYPGGNALNVAAYSRLFFGGSAAFVGIMGDDRFADHVRGVLDEIGVDATRVRRVHGANGMAFVALDDDGDRRFVASNRGGVQSELRLRLSEVDHEYLARFARVHTSVYSSLEPELPAIAERGTRVSFDYSDDASPEVIRSTAPHVDVGFFSGGGLSDAEVEELGRYAVRCGIGSAVVTLGARGSLAFDAQSVHRTGIRPVTAVDALGAGDAFLTGFLAARAAGADLGDCLDVAATSGALACTLRGAFGYPVHAGDDARAQMLRHYPAPERRAST</sequence>
<accession>A0ABY4IDJ0</accession>
<gene>
    <name evidence="5" type="ORF">KV394_01025</name>
</gene>
<dbReference type="RefSeq" id="WP_168387301.1">
    <property type="nucleotide sequence ID" value="NZ_CP078076.1"/>
</dbReference>
<evidence type="ECO:0000313" key="5">
    <source>
        <dbReference type="EMBL" id="UPL09770.1"/>
    </source>
</evidence>
<organism evidence="5 6">
    <name type="scientific">Microbacterium sufflavum</name>
    <dbReference type="NCBI Taxonomy" id="2851649"/>
    <lineage>
        <taxon>Bacteria</taxon>
        <taxon>Bacillati</taxon>
        <taxon>Actinomycetota</taxon>
        <taxon>Actinomycetes</taxon>
        <taxon>Micrococcales</taxon>
        <taxon>Microbacteriaceae</taxon>
        <taxon>Microbacterium</taxon>
    </lineage>
</organism>
<reference evidence="5 6" key="1">
    <citation type="submission" date="2021-06" db="EMBL/GenBank/DDBJ databases">
        <title>Genome-based taxonomic framework of Microbacterium strains isolated from marine environment, the description of four new species and reclassification of four preexisting species.</title>
        <authorList>
            <person name="Lee S.D."/>
            <person name="Kim S.-M."/>
            <person name="Byeon Y.-S."/>
            <person name="Yang H.L."/>
            <person name="Kim I.S."/>
        </authorList>
    </citation>
    <scope>NUCLEOTIDE SEQUENCE [LARGE SCALE GENOMIC DNA]</scope>
    <source>
        <strain evidence="5 6">SSW1-51</strain>
    </source>
</reference>
<evidence type="ECO:0000259" key="4">
    <source>
        <dbReference type="Pfam" id="PF00294"/>
    </source>
</evidence>
<dbReference type="GO" id="GO:0016301">
    <property type="term" value="F:kinase activity"/>
    <property type="evidence" value="ECO:0007669"/>
    <property type="project" value="UniProtKB-KW"/>
</dbReference>
<dbReference type="SUPFAM" id="SSF53613">
    <property type="entry name" value="Ribokinase-like"/>
    <property type="match status" value="1"/>
</dbReference>
<keyword evidence="2" id="KW-0808">Transferase</keyword>
<dbReference type="InterPro" id="IPR050306">
    <property type="entry name" value="PfkB_Carbo_kinase"/>
</dbReference>
<protein>
    <submittedName>
        <fullName evidence="5">Carbohydrate kinase</fullName>
    </submittedName>
</protein>
<feature type="domain" description="Carbohydrate kinase PfkB" evidence="4">
    <location>
        <begin position="38"/>
        <end position="282"/>
    </location>
</feature>
<proteinExistence type="inferred from homology"/>
<name>A0ABY4IDJ0_9MICO</name>
<dbReference type="PANTHER" id="PTHR43085:SF41">
    <property type="entry name" value="FRUCTOSELYSINE 6-KINASE"/>
    <property type="match status" value="1"/>
</dbReference>
<dbReference type="Pfam" id="PF00294">
    <property type="entry name" value="PfkB"/>
    <property type="match status" value="1"/>
</dbReference>
<evidence type="ECO:0000256" key="1">
    <source>
        <dbReference type="ARBA" id="ARBA00010688"/>
    </source>
</evidence>
<evidence type="ECO:0000256" key="2">
    <source>
        <dbReference type="ARBA" id="ARBA00022679"/>
    </source>
</evidence>
<dbReference type="Proteomes" id="UP000831467">
    <property type="component" value="Chromosome"/>
</dbReference>
<dbReference type="InterPro" id="IPR011611">
    <property type="entry name" value="PfkB_dom"/>
</dbReference>
<comment type="similarity">
    <text evidence="1">Belongs to the carbohydrate kinase PfkB family.</text>
</comment>
<dbReference type="Gene3D" id="3.40.1190.20">
    <property type="match status" value="1"/>
</dbReference>
<keyword evidence="3 5" id="KW-0418">Kinase</keyword>
<keyword evidence="6" id="KW-1185">Reference proteome</keyword>
<evidence type="ECO:0000313" key="6">
    <source>
        <dbReference type="Proteomes" id="UP000831467"/>
    </source>
</evidence>
<dbReference type="PANTHER" id="PTHR43085">
    <property type="entry name" value="HEXOKINASE FAMILY MEMBER"/>
    <property type="match status" value="1"/>
</dbReference>
<evidence type="ECO:0000256" key="3">
    <source>
        <dbReference type="ARBA" id="ARBA00022777"/>
    </source>
</evidence>